<evidence type="ECO:0000256" key="1">
    <source>
        <dbReference type="SAM" id="MobiDB-lite"/>
    </source>
</evidence>
<gene>
    <name evidence="2" type="ORF">K491DRAFT_709878</name>
</gene>
<dbReference type="Proteomes" id="UP000799324">
    <property type="component" value="Unassembled WGS sequence"/>
</dbReference>
<name>A0A6A6TT93_9PLEO</name>
<organism evidence="2 3">
    <name type="scientific">Lophiostoma macrostomum CBS 122681</name>
    <dbReference type="NCBI Taxonomy" id="1314788"/>
    <lineage>
        <taxon>Eukaryota</taxon>
        <taxon>Fungi</taxon>
        <taxon>Dikarya</taxon>
        <taxon>Ascomycota</taxon>
        <taxon>Pezizomycotina</taxon>
        <taxon>Dothideomycetes</taxon>
        <taxon>Pleosporomycetidae</taxon>
        <taxon>Pleosporales</taxon>
        <taxon>Lophiostomataceae</taxon>
        <taxon>Lophiostoma</taxon>
    </lineage>
</organism>
<feature type="region of interest" description="Disordered" evidence="1">
    <location>
        <begin position="108"/>
        <end position="180"/>
    </location>
</feature>
<feature type="compositionally biased region" description="Basic and acidic residues" evidence="1">
    <location>
        <begin position="111"/>
        <end position="155"/>
    </location>
</feature>
<evidence type="ECO:0000313" key="3">
    <source>
        <dbReference type="Proteomes" id="UP000799324"/>
    </source>
</evidence>
<dbReference type="EMBL" id="MU004289">
    <property type="protein sequence ID" value="KAF2662521.1"/>
    <property type="molecule type" value="Genomic_DNA"/>
</dbReference>
<evidence type="ECO:0000313" key="2">
    <source>
        <dbReference type="EMBL" id="KAF2662521.1"/>
    </source>
</evidence>
<sequence>MSYEELNLNELYGPNFQGDFNPHMRNIREGTEWREKHHCHDCLKTPSRKCYGLETLHFAFCIAPIEVDGKEVICGTRFKVKSDGGCAQHPYNHGYNLIFKEALRGKSLSPEAKEGTQKEEPVTQEVSEDKEPKHYTHYVEKNQKTAWKRKDEKAARVPTKTVRKQKPAPTVKDVTKARRK</sequence>
<accession>A0A6A6TT93</accession>
<protein>
    <submittedName>
        <fullName evidence="2">Uncharacterized protein</fullName>
    </submittedName>
</protein>
<reference evidence="2" key="1">
    <citation type="journal article" date="2020" name="Stud. Mycol.">
        <title>101 Dothideomycetes genomes: a test case for predicting lifestyles and emergence of pathogens.</title>
        <authorList>
            <person name="Haridas S."/>
            <person name="Albert R."/>
            <person name="Binder M."/>
            <person name="Bloem J."/>
            <person name="Labutti K."/>
            <person name="Salamov A."/>
            <person name="Andreopoulos B."/>
            <person name="Baker S."/>
            <person name="Barry K."/>
            <person name="Bills G."/>
            <person name="Bluhm B."/>
            <person name="Cannon C."/>
            <person name="Castanera R."/>
            <person name="Culley D."/>
            <person name="Daum C."/>
            <person name="Ezra D."/>
            <person name="Gonzalez J."/>
            <person name="Henrissat B."/>
            <person name="Kuo A."/>
            <person name="Liang C."/>
            <person name="Lipzen A."/>
            <person name="Lutzoni F."/>
            <person name="Magnuson J."/>
            <person name="Mondo S."/>
            <person name="Nolan M."/>
            <person name="Ohm R."/>
            <person name="Pangilinan J."/>
            <person name="Park H.-J."/>
            <person name="Ramirez L."/>
            <person name="Alfaro M."/>
            <person name="Sun H."/>
            <person name="Tritt A."/>
            <person name="Yoshinaga Y."/>
            <person name="Zwiers L.-H."/>
            <person name="Turgeon B."/>
            <person name="Goodwin S."/>
            <person name="Spatafora J."/>
            <person name="Crous P."/>
            <person name="Grigoriev I."/>
        </authorList>
    </citation>
    <scope>NUCLEOTIDE SEQUENCE</scope>
    <source>
        <strain evidence="2">CBS 122681</strain>
    </source>
</reference>
<dbReference type="OrthoDB" id="3796307at2759"/>
<keyword evidence="3" id="KW-1185">Reference proteome</keyword>
<dbReference type="AlphaFoldDB" id="A0A6A6TT93"/>
<proteinExistence type="predicted"/>